<name>A0A2Z3N5D5_GEOTH</name>
<sequence>MLFEVIYTGNVKEFENHLLSKAEQELRQKGRPGIWCHVADVYARQLTIIQHHPYPSDPEDNSFPDDIIPPSLKHLRMNTRYDHFYRWGIRGGRTGNHRIIFAIHNFSKVILLHYFDKQYNGAIRREDIVPAESAYERYCAFDPCLY</sequence>
<organism evidence="1 3">
    <name type="scientific">Geobacillus thermoleovorans</name>
    <name type="common">Bacillus thermoleovorans</name>
    <dbReference type="NCBI Taxonomy" id="33941"/>
    <lineage>
        <taxon>Bacteria</taxon>
        <taxon>Bacillati</taxon>
        <taxon>Bacillota</taxon>
        <taxon>Bacilli</taxon>
        <taxon>Bacillales</taxon>
        <taxon>Anoxybacillaceae</taxon>
        <taxon>Geobacillus</taxon>
        <taxon>Geobacillus thermoleovorans group</taxon>
    </lineage>
</organism>
<proteinExistence type="predicted"/>
<dbReference type="Proteomes" id="UP000246996">
    <property type="component" value="Chromosome"/>
</dbReference>
<dbReference type="AlphaFoldDB" id="A0A2Z3N5D5"/>
<dbReference type="EMBL" id="CP027303">
    <property type="protein sequence ID" value="AWO76343.1"/>
    <property type="molecule type" value="Genomic_DNA"/>
</dbReference>
<dbReference type="EMBL" id="CP027303">
    <property type="protein sequence ID" value="AWO73153.1"/>
    <property type="molecule type" value="Genomic_DNA"/>
</dbReference>
<evidence type="ECO:0000313" key="2">
    <source>
        <dbReference type="EMBL" id="AWO76343.1"/>
    </source>
</evidence>
<evidence type="ECO:0008006" key="4">
    <source>
        <dbReference type="Google" id="ProtNLM"/>
    </source>
</evidence>
<reference evidence="1" key="1">
    <citation type="journal article" date="2018" name="Genome Announc.">
        <title>Genome Sequence of Geobacillus thermoleovorans SGAir0734, Isolated from Singapore Air.</title>
        <authorList>
            <person name="Gaultier N.E."/>
            <person name="Junqueira A.C."/>
            <person name="Uchida A."/>
            <person name="Purbojati R.W."/>
            <person name="Houghton J.N."/>
            <person name="Chenard C."/>
            <person name="Wong A."/>
            <person name="Kolundzija S."/>
            <person name="Clare M.E."/>
            <person name="Kushwaha K.K."/>
            <person name="Panicker D."/>
            <person name="Putra A."/>
            <person name="Kee C."/>
            <person name="Premkrishnan B.N."/>
            <person name="Heinle C.E."/>
            <person name="Lim S.B."/>
            <person name="Vettath V.K."/>
            <person name="Drautz-Moses D.I."/>
            <person name="Schuster S.C."/>
        </authorList>
    </citation>
    <scope>NUCLEOTIDE SEQUENCE</scope>
    <source>
        <strain evidence="1">SGAir0734</strain>
    </source>
</reference>
<protein>
    <recommendedName>
        <fullName evidence="4">Type II toxin-antitoxin system RelE/ParE family toxin</fullName>
    </recommendedName>
</protein>
<reference evidence="3" key="2">
    <citation type="submission" date="2018-02" db="EMBL/GenBank/DDBJ databases">
        <title>The complete genome of bacterial strain SGAirxxxx.</title>
        <authorList>
            <person name="Schuster S.C."/>
        </authorList>
    </citation>
    <scope>NUCLEOTIDE SEQUENCE [LARGE SCALE GENOMIC DNA]</scope>
    <source>
        <strain evidence="3">SGAir0734</strain>
    </source>
</reference>
<evidence type="ECO:0000313" key="1">
    <source>
        <dbReference type="EMBL" id="AWO73153.1"/>
    </source>
</evidence>
<accession>A0A2Z3N5D5</accession>
<gene>
    <name evidence="1" type="ORF">C1N76_00245</name>
    <name evidence="2" type="ORF">C1N76_18860</name>
</gene>
<evidence type="ECO:0000313" key="3">
    <source>
        <dbReference type="Proteomes" id="UP000246996"/>
    </source>
</evidence>